<dbReference type="Gene3D" id="3.40.50.1820">
    <property type="entry name" value="alpha/beta hydrolase"/>
    <property type="match status" value="1"/>
</dbReference>
<dbReference type="GO" id="GO:0008236">
    <property type="term" value="F:serine-type peptidase activity"/>
    <property type="evidence" value="ECO:0007669"/>
    <property type="project" value="InterPro"/>
</dbReference>
<evidence type="ECO:0000259" key="1">
    <source>
        <dbReference type="Pfam" id="PF00326"/>
    </source>
</evidence>
<dbReference type="HOGENOM" id="CLU_2274673_0_0_6"/>
<accession>K7A4L2</accession>
<dbReference type="EMBL" id="CP003837">
    <property type="protein sequence ID" value="AGH43874.1"/>
    <property type="molecule type" value="Genomic_DNA"/>
</dbReference>
<sequence length="102" mass="11170">MFNRLFSVAENGFAVIGTQYRGAFDKEVVLGNYDEFGGTDVEDVVKLLSLIPNIDGVDSNRLSIYGSSRGGMQTFIALQEIPRVKTVAVNAITTDLLRVIKI</sequence>
<evidence type="ECO:0000313" key="2">
    <source>
        <dbReference type="EMBL" id="AGH43874.1"/>
    </source>
</evidence>
<keyword evidence="3" id="KW-1185">Reference proteome</keyword>
<dbReference type="InterPro" id="IPR001375">
    <property type="entry name" value="Peptidase_S9_cat"/>
</dbReference>
<name>K7A4L2_9ALTE</name>
<proteinExistence type="predicted"/>
<dbReference type="STRING" id="1129794.C427_1765"/>
<evidence type="ECO:0000313" key="3">
    <source>
        <dbReference type="Proteomes" id="UP000011864"/>
    </source>
</evidence>
<organism evidence="2 3">
    <name type="scientific">Paraglaciecola psychrophila 170</name>
    <dbReference type="NCBI Taxonomy" id="1129794"/>
    <lineage>
        <taxon>Bacteria</taxon>
        <taxon>Pseudomonadati</taxon>
        <taxon>Pseudomonadota</taxon>
        <taxon>Gammaproteobacteria</taxon>
        <taxon>Alteromonadales</taxon>
        <taxon>Alteromonadaceae</taxon>
        <taxon>Paraglaciecola</taxon>
    </lineage>
</organism>
<dbReference type="SUPFAM" id="SSF53474">
    <property type="entry name" value="alpha/beta-Hydrolases"/>
    <property type="match status" value="1"/>
</dbReference>
<protein>
    <submittedName>
        <fullName evidence="2">Peptidase S15</fullName>
    </submittedName>
</protein>
<dbReference type="Pfam" id="PF00326">
    <property type="entry name" value="Peptidase_S9"/>
    <property type="match status" value="1"/>
</dbReference>
<dbReference type="Proteomes" id="UP000011864">
    <property type="component" value="Chromosome"/>
</dbReference>
<gene>
    <name evidence="2" type="ORF">C427_1765</name>
</gene>
<dbReference type="OrthoDB" id="9812921at2"/>
<dbReference type="AlphaFoldDB" id="K7A4L2"/>
<dbReference type="RefSeq" id="WP_007637462.1">
    <property type="nucleotide sequence ID" value="NC_020514.1"/>
</dbReference>
<dbReference type="eggNOG" id="COG1506">
    <property type="taxonomic scope" value="Bacteria"/>
</dbReference>
<dbReference type="PATRIC" id="fig|1129794.4.peg.1750"/>
<dbReference type="KEGG" id="gps:C427_1765"/>
<feature type="domain" description="Peptidase S9 prolyl oligopeptidase catalytic" evidence="1">
    <location>
        <begin position="4"/>
        <end position="85"/>
    </location>
</feature>
<dbReference type="InterPro" id="IPR029058">
    <property type="entry name" value="AB_hydrolase_fold"/>
</dbReference>
<dbReference type="GO" id="GO:0006508">
    <property type="term" value="P:proteolysis"/>
    <property type="evidence" value="ECO:0007669"/>
    <property type="project" value="InterPro"/>
</dbReference>
<reference evidence="2 3" key="1">
    <citation type="journal article" date="2013" name="Genome Announc.">
        <title>Complete Genome Sequence of Glaciecola psychrophila Strain 170T.</title>
        <authorList>
            <person name="Yin J."/>
            <person name="Chen J."/>
            <person name="Liu G."/>
            <person name="Yu Y."/>
            <person name="Song L."/>
            <person name="Wang X."/>
            <person name="Qu X."/>
        </authorList>
    </citation>
    <scope>NUCLEOTIDE SEQUENCE [LARGE SCALE GENOMIC DNA]</scope>
    <source>
        <strain evidence="2 3">170</strain>
    </source>
</reference>